<sequence>MTMSIITALESAVDDRRSGGLPAVADVQRPVRPRDLLRLPALAQSEPDDTDGPTDHREDGRRATGARCRIAMGYVD</sequence>
<dbReference type="EMBL" id="BAAALF010000075">
    <property type="protein sequence ID" value="GAA1246445.1"/>
    <property type="molecule type" value="Genomic_DNA"/>
</dbReference>
<comment type="caution">
    <text evidence="2">The sequence shown here is derived from an EMBL/GenBank/DDBJ whole genome shotgun (WGS) entry which is preliminary data.</text>
</comment>
<name>A0ABP4H0M9_9ACTN</name>
<dbReference type="Proteomes" id="UP001500037">
    <property type="component" value="Unassembled WGS sequence"/>
</dbReference>
<feature type="compositionally biased region" description="Basic and acidic residues" evidence="1">
    <location>
        <begin position="53"/>
        <end position="62"/>
    </location>
</feature>
<protein>
    <recommendedName>
        <fullName evidence="4">FXSXX-COOH protein</fullName>
    </recommendedName>
</protein>
<gene>
    <name evidence="2" type="ORF">GCM10009665_41710</name>
</gene>
<evidence type="ECO:0000313" key="2">
    <source>
        <dbReference type="EMBL" id="GAA1246445.1"/>
    </source>
</evidence>
<proteinExistence type="predicted"/>
<dbReference type="RefSeq" id="WP_344443338.1">
    <property type="nucleotide sequence ID" value="NZ_BAAALF010000075.1"/>
</dbReference>
<feature type="region of interest" description="Disordered" evidence="1">
    <location>
        <begin position="39"/>
        <end position="65"/>
    </location>
</feature>
<reference evidence="3" key="1">
    <citation type="journal article" date="2019" name="Int. J. Syst. Evol. Microbiol.">
        <title>The Global Catalogue of Microorganisms (GCM) 10K type strain sequencing project: providing services to taxonomists for standard genome sequencing and annotation.</title>
        <authorList>
            <consortium name="The Broad Institute Genomics Platform"/>
            <consortium name="The Broad Institute Genome Sequencing Center for Infectious Disease"/>
            <person name="Wu L."/>
            <person name="Ma J."/>
        </authorList>
    </citation>
    <scope>NUCLEOTIDE SEQUENCE [LARGE SCALE GENOMIC DNA]</scope>
    <source>
        <strain evidence="3">JCM 13004</strain>
    </source>
</reference>
<keyword evidence="3" id="KW-1185">Reference proteome</keyword>
<evidence type="ECO:0000313" key="3">
    <source>
        <dbReference type="Proteomes" id="UP001500037"/>
    </source>
</evidence>
<evidence type="ECO:0000256" key="1">
    <source>
        <dbReference type="SAM" id="MobiDB-lite"/>
    </source>
</evidence>
<evidence type="ECO:0008006" key="4">
    <source>
        <dbReference type="Google" id="ProtNLM"/>
    </source>
</evidence>
<organism evidence="2 3">
    <name type="scientific">Kitasatospora nipponensis</name>
    <dbReference type="NCBI Taxonomy" id="258049"/>
    <lineage>
        <taxon>Bacteria</taxon>
        <taxon>Bacillati</taxon>
        <taxon>Actinomycetota</taxon>
        <taxon>Actinomycetes</taxon>
        <taxon>Kitasatosporales</taxon>
        <taxon>Streptomycetaceae</taxon>
        <taxon>Kitasatospora</taxon>
    </lineage>
</organism>
<accession>A0ABP4H0M9</accession>